<protein>
    <submittedName>
        <fullName evidence="2">Uncharacterized protein</fullName>
    </submittedName>
</protein>
<dbReference type="EMBL" id="JAAALK010000082">
    <property type="protein sequence ID" value="KAG8084886.1"/>
    <property type="molecule type" value="Genomic_DNA"/>
</dbReference>
<feature type="compositionally biased region" description="Gly residues" evidence="1">
    <location>
        <begin position="163"/>
        <end position="174"/>
    </location>
</feature>
<evidence type="ECO:0000313" key="2">
    <source>
        <dbReference type="EMBL" id="KAG8084886.1"/>
    </source>
</evidence>
<dbReference type="AlphaFoldDB" id="A0A8J5W931"/>
<reference evidence="2" key="2">
    <citation type="submission" date="2021-02" db="EMBL/GenBank/DDBJ databases">
        <authorList>
            <person name="Kimball J.A."/>
            <person name="Haas M.W."/>
            <person name="Macchietto M."/>
            <person name="Kono T."/>
            <person name="Duquette J."/>
            <person name="Shao M."/>
        </authorList>
    </citation>
    <scope>NUCLEOTIDE SEQUENCE</scope>
    <source>
        <tissue evidence="2">Fresh leaf tissue</tissue>
    </source>
</reference>
<proteinExistence type="predicted"/>
<reference evidence="2" key="1">
    <citation type="journal article" date="2021" name="bioRxiv">
        <title>Whole Genome Assembly and Annotation of Northern Wild Rice, Zizania palustris L., Supports a Whole Genome Duplication in the Zizania Genus.</title>
        <authorList>
            <person name="Haas M."/>
            <person name="Kono T."/>
            <person name="Macchietto M."/>
            <person name="Millas R."/>
            <person name="McGilp L."/>
            <person name="Shao M."/>
            <person name="Duquette J."/>
            <person name="Hirsch C.N."/>
            <person name="Kimball J."/>
        </authorList>
    </citation>
    <scope>NUCLEOTIDE SEQUENCE</scope>
    <source>
        <tissue evidence="2">Fresh leaf tissue</tissue>
    </source>
</reference>
<dbReference type="Proteomes" id="UP000729402">
    <property type="component" value="Unassembled WGS sequence"/>
</dbReference>
<keyword evidence="3" id="KW-1185">Reference proteome</keyword>
<name>A0A8J5W931_ZIZPA</name>
<feature type="region of interest" description="Disordered" evidence="1">
    <location>
        <begin position="107"/>
        <end position="127"/>
    </location>
</feature>
<evidence type="ECO:0000313" key="3">
    <source>
        <dbReference type="Proteomes" id="UP000729402"/>
    </source>
</evidence>
<comment type="caution">
    <text evidence="2">The sequence shown here is derived from an EMBL/GenBank/DDBJ whole genome shotgun (WGS) entry which is preliminary data.</text>
</comment>
<gene>
    <name evidence="2" type="ORF">GUJ93_ZPchr0010g10553</name>
</gene>
<feature type="region of interest" description="Disordered" evidence="1">
    <location>
        <begin position="162"/>
        <end position="207"/>
    </location>
</feature>
<accession>A0A8J5W931</accession>
<organism evidence="2 3">
    <name type="scientific">Zizania palustris</name>
    <name type="common">Northern wild rice</name>
    <dbReference type="NCBI Taxonomy" id="103762"/>
    <lineage>
        <taxon>Eukaryota</taxon>
        <taxon>Viridiplantae</taxon>
        <taxon>Streptophyta</taxon>
        <taxon>Embryophyta</taxon>
        <taxon>Tracheophyta</taxon>
        <taxon>Spermatophyta</taxon>
        <taxon>Magnoliopsida</taxon>
        <taxon>Liliopsida</taxon>
        <taxon>Poales</taxon>
        <taxon>Poaceae</taxon>
        <taxon>BOP clade</taxon>
        <taxon>Oryzoideae</taxon>
        <taxon>Oryzeae</taxon>
        <taxon>Zizaniinae</taxon>
        <taxon>Zizania</taxon>
    </lineage>
</organism>
<sequence>MARLGLNRLDSGLRFPSSVRRNKGKITIVHRLREERSCIIFANRCAAALVFTPVAASLCRFWYKGRVSTVARQGITSSPPVRDARNITNSQNYRLVDRVARRSSFPLAQRRGSQVEQQPHVSAMGQPSGGCPCGAAIGRPGGSRWGGHAGLRLGDRVSSGGTANYGGGHAGLRPGGQAPFGGTANDRTGQAELWPGGHMVVGNGDTQ</sequence>
<evidence type="ECO:0000256" key="1">
    <source>
        <dbReference type="SAM" id="MobiDB-lite"/>
    </source>
</evidence>
<feature type="compositionally biased region" description="Polar residues" evidence="1">
    <location>
        <begin position="111"/>
        <end position="120"/>
    </location>
</feature>